<keyword evidence="2" id="KW-1185">Reference proteome</keyword>
<gene>
    <name evidence="1" type="ORF">SPARVUS_LOCUS10955887</name>
</gene>
<reference evidence="1" key="1">
    <citation type="submission" date="2023-05" db="EMBL/GenBank/DDBJ databases">
        <authorList>
            <person name="Stuckert A."/>
        </authorList>
    </citation>
    <scope>NUCLEOTIDE SEQUENCE</scope>
</reference>
<name>A0ABN9EZC0_9NEOB</name>
<evidence type="ECO:0000313" key="1">
    <source>
        <dbReference type="EMBL" id="CAI9589853.1"/>
    </source>
</evidence>
<proteinExistence type="predicted"/>
<comment type="caution">
    <text evidence="1">The sequence shown here is derived from an EMBL/GenBank/DDBJ whole genome shotgun (WGS) entry which is preliminary data.</text>
</comment>
<dbReference type="EMBL" id="CATNWA010016099">
    <property type="protein sequence ID" value="CAI9589853.1"/>
    <property type="molecule type" value="Genomic_DNA"/>
</dbReference>
<evidence type="ECO:0000313" key="2">
    <source>
        <dbReference type="Proteomes" id="UP001162483"/>
    </source>
</evidence>
<organism evidence="1 2">
    <name type="scientific">Staurois parvus</name>
    <dbReference type="NCBI Taxonomy" id="386267"/>
    <lineage>
        <taxon>Eukaryota</taxon>
        <taxon>Metazoa</taxon>
        <taxon>Chordata</taxon>
        <taxon>Craniata</taxon>
        <taxon>Vertebrata</taxon>
        <taxon>Euteleostomi</taxon>
        <taxon>Amphibia</taxon>
        <taxon>Batrachia</taxon>
        <taxon>Anura</taxon>
        <taxon>Neobatrachia</taxon>
        <taxon>Ranoidea</taxon>
        <taxon>Ranidae</taxon>
        <taxon>Staurois</taxon>
    </lineage>
</organism>
<dbReference type="Proteomes" id="UP001162483">
    <property type="component" value="Unassembled WGS sequence"/>
</dbReference>
<accession>A0ABN9EZC0</accession>
<sequence length="35" mass="3816">MSCQSTPACSYRSNDVKQCHPPMPISAQQCHPSVP</sequence>
<protein>
    <submittedName>
        <fullName evidence="1">Uncharacterized protein</fullName>
    </submittedName>
</protein>
<feature type="non-terminal residue" evidence="1">
    <location>
        <position position="35"/>
    </location>
</feature>